<organism evidence="1 2">
    <name type="scientific">Ichthyenterobacterium magnum</name>
    <dbReference type="NCBI Taxonomy" id="1230530"/>
    <lineage>
        <taxon>Bacteria</taxon>
        <taxon>Pseudomonadati</taxon>
        <taxon>Bacteroidota</taxon>
        <taxon>Flavobacteriia</taxon>
        <taxon>Flavobacteriales</taxon>
        <taxon>Flavobacteriaceae</taxon>
        <taxon>Ichthyenterobacterium</taxon>
    </lineage>
</organism>
<sequence>MKKIIFALIGIGIIFACDSQLDINRDPDNLTPDDLAFPVELPGSITGVAGVQGASWAIIGGIWSQMWAQSPGSSQYRVVDSYTLGTTDAIAETGWRNAYDALLDIRNIKRRALAQENWNYYLISTVLETYTSQMLVDWYGDIPYTEANNPAIFQPNFNTGQDVYDLLIADLNDALSRNLDESIGDIPLGDDLIFGGDMSGWVKFANTLKLRIYLRQTEARPAVADAGITALLNSGAPFLDIDAMLTGFTDAPNVSNPLYESDKRQLNTSLNLRASTTMHSYLTDNLDSRLPLFYTTGNPLDQGDFNSTVSPNSVAVSILHPETPVYFISLEESLLMQAEARERYNGGSGAKVLYDAAVMENFNKWGLDGSSYIASGGVYEYTGANFDDRLTSIITQKWIASYPGNGAESYFEQHRTGIPAISPVPASDPAYVPGEFTYSITGVTGGVFPQRLLYPAEETGRNANAPAVVPITTPIWWNN</sequence>
<dbReference type="InterPro" id="IPR041662">
    <property type="entry name" value="SusD-like_2"/>
</dbReference>
<reference evidence="1 2" key="1">
    <citation type="submission" date="2018-09" db="EMBL/GenBank/DDBJ databases">
        <title>Genomic Encyclopedia of Archaeal and Bacterial Type Strains, Phase II (KMG-II): from individual species to whole genera.</title>
        <authorList>
            <person name="Goeker M."/>
        </authorList>
    </citation>
    <scope>NUCLEOTIDE SEQUENCE [LARGE SCALE GENOMIC DNA]</scope>
    <source>
        <strain evidence="1 2">DSM 26283</strain>
    </source>
</reference>
<accession>A0A420DFB8</accession>
<name>A0A420DFB8_9FLAO</name>
<dbReference type="EMBL" id="RAQJ01000006">
    <property type="protein sequence ID" value="RKE90962.1"/>
    <property type="molecule type" value="Genomic_DNA"/>
</dbReference>
<proteinExistence type="predicted"/>
<dbReference type="SUPFAM" id="SSF48452">
    <property type="entry name" value="TPR-like"/>
    <property type="match status" value="1"/>
</dbReference>
<dbReference type="Gene3D" id="1.25.40.390">
    <property type="match status" value="1"/>
</dbReference>
<keyword evidence="2" id="KW-1185">Reference proteome</keyword>
<dbReference type="Pfam" id="PF12771">
    <property type="entry name" value="SusD-like_2"/>
    <property type="match status" value="1"/>
</dbReference>
<gene>
    <name evidence="1" type="ORF">BXY80_2552</name>
</gene>
<evidence type="ECO:0000313" key="2">
    <source>
        <dbReference type="Proteomes" id="UP000284892"/>
    </source>
</evidence>
<evidence type="ECO:0000313" key="1">
    <source>
        <dbReference type="EMBL" id="RKE90962.1"/>
    </source>
</evidence>
<dbReference type="RefSeq" id="WP_120202472.1">
    <property type="nucleotide sequence ID" value="NZ_RAQJ01000006.1"/>
</dbReference>
<keyword evidence="1" id="KW-0449">Lipoprotein</keyword>
<comment type="caution">
    <text evidence="1">The sequence shown here is derived from an EMBL/GenBank/DDBJ whole genome shotgun (WGS) entry which is preliminary data.</text>
</comment>
<dbReference type="InterPro" id="IPR011990">
    <property type="entry name" value="TPR-like_helical_dom_sf"/>
</dbReference>
<protein>
    <submittedName>
        <fullName evidence="1">SusD/RagB-like outer membrane lipoprotein</fullName>
    </submittedName>
</protein>
<dbReference type="OrthoDB" id="725917at2"/>
<dbReference type="PROSITE" id="PS51257">
    <property type="entry name" value="PROKAR_LIPOPROTEIN"/>
    <property type="match status" value="1"/>
</dbReference>
<dbReference type="AlphaFoldDB" id="A0A420DFB8"/>
<dbReference type="Proteomes" id="UP000284892">
    <property type="component" value="Unassembled WGS sequence"/>
</dbReference>